<protein>
    <submittedName>
        <fullName evidence="4">Spc97 / Spc98 family</fullName>
    </submittedName>
</protein>
<evidence type="ECO:0000259" key="3">
    <source>
        <dbReference type="PROSITE" id="PS50846"/>
    </source>
</evidence>
<keyword evidence="2" id="KW-0732">Signal</keyword>
<feature type="domain" description="HMA" evidence="3">
    <location>
        <begin position="66"/>
        <end position="130"/>
    </location>
</feature>
<dbReference type="PROSITE" id="PS50846">
    <property type="entry name" value="HMA_2"/>
    <property type="match status" value="1"/>
</dbReference>
<dbReference type="AlphaFoldDB" id="A0A9E7FUT8"/>
<dbReference type="Proteomes" id="UP001055439">
    <property type="component" value="Chromosome 5"/>
</dbReference>
<dbReference type="CDD" id="cd00371">
    <property type="entry name" value="HMA"/>
    <property type="match status" value="1"/>
</dbReference>
<sequence>MHGDSCVMVTISLFLFSLSFVVLPHSLQKVVNLKQPRKTRFHVHFYLCEQDMIYDMSESKSSSKKETVLELKVYMHCKACERSVCNTLGKLEGVEAVKVDMNSHRAIITGEVDPEKVVKKLKKKTGKRAEIITKKNEMAPAAGERSSNRSEASAVIPDHFDQTLVAGLSLFSDENPNACSIT</sequence>
<dbReference type="Pfam" id="PF00403">
    <property type="entry name" value="HMA"/>
    <property type="match status" value="1"/>
</dbReference>
<dbReference type="EMBL" id="CP097507">
    <property type="protein sequence ID" value="URE00792.1"/>
    <property type="molecule type" value="Genomic_DNA"/>
</dbReference>
<accession>A0A9E7FUT8</accession>
<gene>
    <name evidence="4" type="ORF">MUK42_19811</name>
</gene>
<dbReference type="Gene3D" id="3.30.70.100">
    <property type="match status" value="1"/>
</dbReference>
<evidence type="ECO:0000313" key="5">
    <source>
        <dbReference type="Proteomes" id="UP001055439"/>
    </source>
</evidence>
<evidence type="ECO:0000256" key="1">
    <source>
        <dbReference type="ARBA" id="ARBA00022723"/>
    </source>
</evidence>
<keyword evidence="1" id="KW-0479">Metal-binding</keyword>
<reference evidence="4" key="1">
    <citation type="submission" date="2022-05" db="EMBL/GenBank/DDBJ databases">
        <title>The Musa troglodytarum L. genome provides insights into the mechanism of non-climacteric behaviour and enrichment of carotenoids.</title>
        <authorList>
            <person name="Wang J."/>
        </authorList>
    </citation>
    <scope>NUCLEOTIDE SEQUENCE</scope>
    <source>
        <tissue evidence="4">Leaf</tissue>
    </source>
</reference>
<dbReference type="PANTHER" id="PTHR22814:SF311">
    <property type="entry name" value="OS04G0502000 PROTEIN"/>
    <property type="match status" value="1"/>
</dbReference>
<keyword evidence="5" id="KW-1185">Reference proteome</keyword>
<dbReference type="InterPro" id="IPR006121">
    <property type="entry name" value="HMA_dom"/>
</dbReference>
<evidence type="ECO:0000313" key="4">
    <source>
        <dbReference type="EMBL" id="URE00792.1"/>
    </source>
</evidence>
<evidence type="ECO:0000256" key="2">
    <source>
        <dbReference type="SAM" id="SignalP"/>
    </source>
</evidence>
<proteinExistence type="predicted"/>
<feature type="signal peptide" evidence="2">
    <location>
        <begin position="1"/>
        <end position="24"/>
    </location>
</feature>
<dbReference type="GO" id="GO:0046872">
    <property type="term" value="F:metal ion binding"/>
    <property type="evidence" value="ECO:0007669"/>
    <property type="project" value="UniProtKB-KW"/>
</dbReference>
<dbReference type="SUPFAM" id="SSF55008">
    <property type="entry name" value="HMA, heavy metal-associated domain"/>
    <property type="match status" value="1"/>
</dbReference>
<dbReference type="InterPro" id="IPR036163">
    <property type="entry name" value="HMA_dom_sf"/>
</dbReference>
<feature type="chain" id="PRO_5039393234" evidence="2">
    <location>
        <begin position="25"/>
        <end position="182"/>
    </location>
</feature>
<name>A0A9E7FUT8_9LILI</name>
<dbReference type="PANTHER" id="PTHR22814">
    <property type="entry name" value="COPPER TRANSPORT PROTEIN ATOX1-RELATED"/>
    <property type="match status" value="1"/>
</dbReference>
<organism evidence="4 5">
    <name type="scientific">Musa troglodytarum</name>
    <name type="common">fe'i banana</name>
    <dbReference type="NCBI Taxonomy" id="320322"/>
    <lineage>
        <taxon>Eukaryota</taxon>
        <taxon>Viridiplantae</taxon>
        <taxon>Streptophyta</taxon>
        <taxon>Embryophyta</taxon>
        <taxon>Tracheophyta</taxon>
        <taxon>Spermatophyta</taxon>
        <taxon>Magnoliopsida</taxon>
        <taxon>Liliopsida</taxon>
        <taxon>Zingiberales</taxon>
        <taxon>Musaceae</taxon>
        <taxon>Musa</taxon>
    </lineage>
</organism>